<dbReference type="OrthoDB" id="7868004at2"/>
<name>A0A6I6IS66_9RHOB</name>
<evidence type="ECO:0000256" key="1">
    <source>
        <dbReference type="SAM" id="Phobius"/>
    </source>
</evidence>
<keyword evidence="1" id="KW-1133">Transmembrane helix</keyword>
<dbReference type="RefSeq" id="WP_157708598.1">
    <property type="nucleotide sequence ID" value="NZ_CP034348.1"/>
</dbReference>
<dbReference type="EMBL" id="CP034348">
    <property type="protein sequence ID" value="QGX99919.1"/>
    <property type="molecule type" value="Genomic_DNA"/>
</dbReference>
<protein>
    <submittedName>
        <fullName evidence="2">Uncharacterized protein</fullName>
    </submittedName>
</protein>
<reference evidence="3" key="1">
    <citation type="submission" date="2018-12" db="EMBL/GenBank/DDBJ databases">
        <title>Complete genome sequence of Roseovarius sp. MME-070.</title>
        <authorList>
            <person name="Nam Y.-D."/>
            <person name="Kang J."/>
            <person name="Chung W.-H."/>
            <person name="Park Y.S."/>
        </authorList>
    </citation>
    <scope>NUCLEOTIDE SEQUENCE [LARGE SCALE GENOMIC DNA]</scope>
    <source>
        <strain evidence="3">MME-070</strain>
    </source>
</reference>
<accession>A0A6I6IS66</accession>
<dbReference type="Proteomes" id="UP000428330">
    <property type="component" value="Chromosome"/>
</dbReference>
<keyword evidence="1" id="KW-0812">Transmembrane</keyword>
<keyword evidence="1" id="KW-0472">Membrane</keyword>
<keyword evidence="3" id="KW-1185">Reference proteome</keyword>
<sequence>MLVLAYLASFAAGPATFWLLARRRTDRAGFARLAALALVLVVLALLLPHLAGTTLLAWSYFDLLLLVLLWLAWIVVLALCVQAVRPRLPNGSAHRWAFATGTAATTLPWFGLMIAQGMTR</sequence>
<organism evidence="2 3">
    <name type="scientific">Roseovarius faecimaris</name>
    <dbReference type="NCBI Taxonomy" id="2494550"/>
    <lineage>
        <taxon>Bacteria</taxon>
        <taxon>Pseudomonadati</taxon>
        <taxon>Pseudomonadota</taxon>
        <taxon>Alphaproteobacteria</taxon>
        <taxon>Rhodobacterales</taxon>
        <taxon>Roseobacteraceae</taxon>
        <taxon>Roseovarius</taxon>
    </lineage>
</organism>
<dbReference type="KEGG" id="rom:EI983_17250"/>
<feature type="transmembrane region" description="Helical" evidence="1">
    <location>
        <begin position="63"/>
        <end position="84"/>
    </location>
</feature>
<dbReference type="AlphaFoldDB" id="A0A6I6IS66"/>
<feature type="transmembrane region" description="Helical" evidence="1">
    <location>
        <begin position="96"/>
        <end position="115"/>
    </location>
</feature>
<gene>
    <name evidence="2" type="ORF">EI983_17250</name>
</gene>
<evidence type="ECO:0000313" key="2">
    <source>
        <dbReference type="EMBL" id="QGX99919.1"/>
    </source>
</evidence>
<proteinExistence type="predicted"/>
<evidence type="ECO:0000313" key="3">
    <source>
        <dbReference type="Proteomes" id="UP000428330"/>
    </source>
</evidence>
<feature type="transmembrane region" description="Helical" evidence="1">
    <location>
        <begin position="33"/>
        <end position="51"/>
    </location>
</feature>
<feature type="transmembrane region" description="Helical" evidence="1">
    <location>
        <begin position="6"/>
        <end position="21"/>
    </location>
</feature>